<name>X1RT40_9ZZZZ</name>
<organism evidence="1">
    <name type="scientific">marine sediment metagenome</name>
    <dbReference type="NCBI Taxonomy" id="412755"/>
    <lineage>
        <taxon>unclassified sequences</taxon>
        <taxon>metagenomes</taxon>
        <taxon>ecological metagenomes</taxon>
    </lineage>
</organism>
<dbReference type="AlphaFoldDB" id="X1RT40"/>
<gene>
    <name evidence="1" type="ORF">S06H3_53903</name>
</gene>
<evidence type="ECO:0000313" key="1">
    <source>
        <dbReference type="EMBL" id="GAI58669.1"/>
    </source>
</evidence>
<dbReference type="EMBL" id="BARV01034416">
    <property type="protein sequence ID" value="GAI58669.1"/>
    <property type="molecule type" value="Genomic_DNA"/>
</dbReference>
<accession>X1RT40</accession>
<proteinExistence type="predicted"/>
<protein>
    <submittedName>
        <fullName evidence="1">Uncharacterized protein</fullName>
    </submittedName>
</protein>
<reference evidence="1" key="1">
    <citation type="journal article" date="2014" name="Front. Microbiol.">
        <title>High frequency of phylogenetically diverse reductive dehalogenase-homologous genes in deep subseafloor sedimentary metagenomes.</title>
        <authorList>
            <person name="Kawai M."/>
            <person name="Futagami T."/>
            <person name="Toyoda A."/>
            <person name="Takaki Y."/>
            <person name="Nishi S."/>
            <person name="Hori S."/>
            <person name="Arai W."/>
            <person name="Tsubouchi T."/>
            <person name="Morono Y."/>
            <person name="Uchiyama I."/>
            <person name="Ito T."/>
            <person name="Fujiyama A."/>
            <person name="Inagaki F."/>
            <person name="Takami H."/>
        </authorList>
    </citation>
    <scope>NUCLEOTIDE SEQUENCE</scope>
    <source>
        <strain evidence="1">Expedition CK06-06</strain>
    </source>
</reference>
<comment type="caution">
    <text evidence="1">The sequence shown here is derived from an EMBL/GenBank/DDBJ whole genome shotgun (WGS) entry which is preliminary data.</text>
</comment>
<sequence>QLPKLFEDEIKNHKRAFPKVYLKPFKYKEEPIIYSEIGGFGYELDIRIEMA</sequence>
<feature type="non-terminal residue" evidence="1">
    <location>
        <position position="1"/>
    </location>
</feature>